<dbReference type="EMBL" id="BART01031672">
    <property type="protein sequence ID" value="GAH16574.1"/>
    <property type="molecule type" value="Genomic_DNA"/>
</dbReference>
<gene>
    <name evidence="1" type="ORF">S01H4_54956</name>
</gene>
<evidence type="ECO:0000313" key="1">
    <source>
        <dbReference type="EMBL" id="GAH16574.1"/>
    </source>
</evidence>
<name>X1EHI9_9ZZZZ</name>
<organism evidence="1">
    <name type="scientific">marine sediment metagenome</name>
    <dbReference type="NCBI Taxonomy" id="412755"/>
    <lineage>
        <taxon>unclassified sequences</taxon>
        <taxon>metagenomes</taxon>
        <taxon>ecological metagenomes</taxon>
    </lineage>
</organism>
<protein>
    <submittedName>
        <fullName evidence="1">Uncharacterized protein</fullName>
    </submittedName>
</protein>
<dbReference type="AlphaFoldDB" id="X1EHI9"/>
<proteinExistence type="predicted"/>
<reference evidence="1" key="1">
    <citation type="journal article" date="2014" name="Front. Microbiol.">
        <title>High frequency of phylogenetically diverse reductive dehalogenase-homologous genes in deep subseafloor sedimentary metagenomes.</title>
        <authorList>
            <person name="Kawai M."/>
            <person name="Futagami T."/>
            <person name="Toyoda A."/>
            <person name="Takaki Y."/>
            <person name="Nishi S."/>
            <person name="Hori S."/>
            <person name="Arai W."/>
            <person name="Tsubouchi T."/>
            <person name="Morono Y."/>
            <person name="Uchiyama I."/>
            <person name="Ito T."/>
            <person name="Fujiyama A."/>
            <person name="Inagaki F."/>
            <person name="Takami H."/>
        </authorList>
    </citation>
    <scope>NUCLEOTIDE SEQUENCE</scope>
    <source>
        <strain evidence="1">Expedition CK06-06</strain>
    </source>
</reference>
<accession>X1EHI9</accession>
<comment type="caution">
    <text evidence="1">The sequence shown here is derived from an EMBL/GenBank/DDBJ whole genome shotgun (WGS) entry which is preliminary data.</text>
</comment>
<sequence length="69" mass="7776">MTRARGLLATEDMLMSGVALIYVRRSMARYDEDRPSPERQLVSCVAMCEEKGWRGVWLHAACDDCALIA</sequence>